<dbReference type="AlphaFoldDB" id="A0A1G2ITF0"/>
<evidence type="ECO:0000313" key="3">
    <source>
        <dbReference type="Proteomes" id="UP000178650"/>
    </source>
</evidence>
<evidence type="ECO:0000256" key="1">
    <source>
        <dbReference type="SAM" id="Phobius"/>
    </source>
</evidence>
<name>A0A1G2ITF0_9BACT</name>
<keyword evidence="1" id="KW-0472">Membrane</keyword>
<dbReference type="Proteomes" id="UP000178650">
    <property type="component" value="Unassembled WGS sequence"/>
</dbReference>
<sequence length="110" mass="12720">MFYKNWPYWLKGGIILDLLIIIAFLIYRFFSIFSSLLILEILFPSTLLIRELSIKCFLAGYMGDRSICPISLQTFQIILLISSIIFYFIVGAIIGLIYGKIKNKSNIIKK</sequence>
<feature type="transmembrane region" description="Helical" evidence="1">
    <location>
        <begin position="37"/>
        <end position="63"/>
    </location>
</feature>
<dbReference type="STRING" id="1802223.A2358_02385"/>
<evidence type="ECO:0000313" key="2">
    <source>
        <dbReference type="EMBL" id="OGZ78174.1"/>
    </source>
</evidence>
<dbReference type="EMBL" id="MHPJ01000026">
    <property type="protein sequence ID" value="OGZ78174.1"/>
    <property type="molecule type" value="Genomic_DNA"/>
</dbReference>
<feature type="transmembrane region" description="Helical" evidence="1">
    <location>
        <begin position="6"/>
        <end position="30"/>
    </location>
</feature>
<accession>A0A1G2ITF0</accession>
<comment type="caution">
    <text evidence="2">The sequence shown here is derived from an EMBL/GenBank/DDBJ whole genome shotgun (WGS) entry which is preliminary data.</text>
</comment>
<keyword evidence="1" id="KW-1133">Transmembrane helix</keyword>
<reference evidence="2 3" key="1">
    <citation type="journal article" date="2016" name="Nat. Commun.">
        <title>Thousands of microbial genomes shed light on interconnected biogeochemical processes in an aquifer system.</title>
        <authorList>
            <person name="Anantharaman K."/>
            <person name="Brown C.T."/>
            <person name="Hug L.A."/>
            <person name="Sharon I."/>
            <person name="Castelle C.J."/>
            <person name="Probst A.J."/>
            <person name="Thomas B.C."/>
            <person name="Singh A."/>
            <person name="Wilkins M.J."/>
            <person name="Karaoz U."/>
            <person name="Brodie E.L."/>
            <person name="Williams K.H."/>
            <person name="Hubbard S.S."/>
            <person name="Banfield J.F."/>
        </authorList>
    </citation>
    <scope>NUCLEOTIDE SEQUENCE [LARGE SCALE GENOMIC DNA]</scope>
</reference>
<proteinExistence type="predicted"/>
<gene>
    <name evidence="2" type="ORF">A2358_02385</name>
</gene>
<protein>
    <submittedName>
        <fullName evidence="2">Uncharacterized protein</fullName>
    </submittedName>
</protein>
<feature type="transmembrane region" description="Helical" evidence="1">
    <location>
        <begin position="75"/>
        <end position="99"/>
    </location>
</feature>
<organism evidence="2 3">
    <name type="scientific">Candidatus Staskawiczbacteria bacterium RIFOXYB1_FULL_37_44</name>
    <dbReference type="NCBI Taxonomy" id="1802223"/>
    <lineage>
        <taxon>Bacteria</taxon>
        <taxon>Candidatus Staskawicziibacteriota</taxon>
    </lineage>
</organism>
<keyword evidence="1" id="KW-0812">Transmembrane</keyword>